<organism evidence="2 3">
    <name type="scientific">Athelia psychrophila</name>
    <dbReference type="NCBI Taxonomy" id="1759441"/>
    <lineage>
        <taxon>Eukaryota</taxon>
        <taxon>Fungi</taxon>
        <taxon>Dikarya</taxon>
        <taxon>Basidiomycota</taxon>
        <taxon>Agaricomycotina</taxon>
        <taxon>Agaricomycetes</taxon>
        <taxon>Agaricomycetidae</taxon>
        <taxon>Atheliales</taxon>
        <taxon>Atheliaceae</taxon>
        <taxon>Athelia</taxon>
    </lineage>
</organism>
<reference evidence="2 3" key="1">
    <citation type="journal article" date="2016" name="Mol. Biol. Evol.">
        <title>Comparative Genomics of Early-Diverging Mushroom-Forming Fungi Provides Insights into the Origins of Lignocellulose Decay Capabilities.</title>
        <authorList>
            <person name="Nagy L.G."/>
            <person name="Riley R."/>
            <person name="Tritt A."/>
            <person name="Adam C."/>
            <person name="Daum C."/>
            <person name="Floudas D."/>
            <person name="Sun H."/>
            <person name="Yadav J.S."/>
            <person name="Pangilinan J."/>
            <person name="Larsson K.H."/>
            <person name="Matsuura K."/>
            <person name="Barry K."/>
            <person name="Labutti K."/>
            <person name="Kuo R."/>
            <person name="Ohm R.A."/>
            <person name="Bhattacharya S.S."/>
            <person name="Shirouzu T."/>
            <person name="Yoshinaga Y."/>
            <person name="Martin F.M."/>
            <person name="Grigoriev I.V."/>
            <person name="Hibbett D.S."/>
        </authorList>
    </citation>
    <scope>NUCLEOTIDE SEQUENCE [LARGE SCALE GENOMIC DNA]</scope>
    <source>
        <strain evidence="2 3">CBS 109695</strain>
    </source>
</reference>
<keyword evidence="3" id="KW-1185">Reference proteome</keyword>
<accession>A0A166HHZ5</accession>
<evidence type="ECO:0000313" key="2">
    <source>
        <dbReference type="EMBL" id="KZP18877.1"/>
    </source>
</evidence>
<dbReference type="EMBL" id="KV417568">
    <property type="protein sequence ID" value="KZP18877.1"/>
    <property type="molecule type" value="Genomic_DNA"/>
</dbReference>
<proteinExistence type="predicted"/>
<sequence>MQRRSTASLPCTAQAWEHAVAEAEECVSRVFGRASESGVGNGASGRVETDGCAWEKVPTWGWGLREERQEEEEKGGNKDTTGAKQREWPNPTVCGASAVHRRSLDSICYESQN</sequence>
<evidence type="ECO:0000313" key="3">
    <source>
        <dbReference type="Proteomes" id="UP000076532"/>
    </source>
</evidence>
<dbReference type="Proteomes" id="UP000076532">
    <property type="component" value="Unassembled WGS sequence"/>
</dbReference>
<gene>
    <name evidence="2" type="ORF">FIBSPDRAFT_893092</name>
</gene>
<name>A0A166HHZ5_9AGAM</name>
<dbReference type="AlphaFoldDB" id="A0A166HHZ5"/>
<evidence type="ECO:0000256" key="1">
    <source>
        <dbReference type="SAM" id="MobiDB-lite"/>
    </source>
</evidence>
<feature type="region of interest" description="Disordered" evidence="1">
    <location>
        <begin position="63"/>
        <end position="94"/>
    </location>
</feature>
<protein>
    <submittedName>
        <fullName evidence="2">Uncharacterized protein</fullName>
    </submittedName>
</protein>